<feature type="domain" description="Glycosyl transferase family 1" evidence="2">
    <location>
        <begin position="207"/>
        <end position="357"/>
    </location>
</feature>
<name>A0ABS5E1C6_9BURK</name>
<comment type="caution">
    <text evidence="4">The sequence shown here is derived from an EMBL/GenBank/DDBJ whole genome shotgun (WGS) entry which is preliminary data.</text>
</comment>
<keyword evidence="5" id="KW-1185">Reference proteome</keyword>
<gene>
    <name evidence="4" type="ORF">KAK11_17900</name>
</gene>
<dbReference type="RefSeq" id="WP_210810675.1">
    <property type="nucleotide sequence ID" value="NZ_JAGQDG010000007.1"/>
</dbReference>
<evidence type="ECO:0000259" key="2">
    <source>
        <dbReference type="Pfam" id="PF00534"/>
    </source>
</evidence>
<sequence length="401" mass="44167">MSSPSTSAAAPAQRIRLGVDFHVWDELFQGSRSHILGLYRAAIRLGPDIDFIFFLEGTDSLRQAHAEFAAPNVTLVRMPKWPGVLRLGLQLPWLQWRHKLDVLHMQYKLPLLRRGRFACTIHDVLFETHPQYFEPSFARQMHYFCTQAAQKSALLLTVSDYSRQEMVRQYGLAPEAIHVTANAVDHSRFYPGTDGEDLVRALGLTPGRYLLTVGRLEPRKNHVTLLKAYATLPPDSPPLVIVGQRDFQHDAVFETIAALGLNDRVKVLEKVSDTQLPAVLRHAQLFAYPTFAEGFGMPVLEAMASGVPVITANSTALPEVAGEAALLVHPSDEGGLAAAMHEVLNDDRRAEAMRQAGVLQAARFSWDASAQTLLAGIRHTCSGMRPSDGGLSAGSNTPLRP</sequence>
<protein>
    <submittedName>
        <fullName evidence="4">Glycosyltransferase family 4 protein</fullName>
    </submittedName>
</protein>
<dbReference type="InterPro" id="IPR028098">
    <property type="entry name" value="Glyco_trans_4-like_N"/>
</dbReference>
<evidence type="ECO:0000259" key="3">
    <source>
        <dbReference type="Pfam" id="PF13439"/>
    </source>
</evidence>
<evidence type="ECO:0000313" key="4">
    <source>
        <dbReference type="EMBL" id="MBQ0937205.1"/>
    </source>
</evidence>
<evidence type="ECO:0000256" key="1">
    <source>
        <dbReference type="ARBA" id="ARBA00022679"/>
    </source>
</evidence>
<dbReference type="SUPFAM" id="SSF53756">
    <property type="entry name" value="UDP-Glycosyltransferase/glycogen phosphorylase"/>
    <property type="match status" value="1"/>
</dbReference>
<dbReference type="PANTHER" id="PTHR46401:SF2">
    <property type="entry name" value="GLYCOSYLTRANSFERASE WBBK-RELATED"/>
    <property type="match status" value="1"/>
</dbReference>
<evidence type="ECO:0000313" key="5">
    <source>
        <dbReference type="Proteomes" id="UP000672097"/>
    </source>
</evidence>
<accession>A0ABS5E1C6</accession>
<reference evidence="4 5" key="1">
    <citation type="submission" date="2021-04" db="EMBL/GenBank/DDBJ databases">
        <title>The genome sequence of type strain Ideonella paludis KCTC 32238.</title>
        <authorList>
            <person name="Liu Y."/>
        </authorList>
    </citation>
    <scope>NUCLEOTIDE SEQUENCE [LARGE SCALE GENOMIC DNA]</scope>
    <source>
        <strain evidence="4 5">KCTC 32238</strain>
    </source>
</reference>
<dbReference type="EMBL" id="JAGQDG010000007">
    <property type="protein sequence ID" value="MBQ0937205.1"/>
    <property type="molecule type" value="Genomic_DNA"/>
</dbReference>
<feature type="domain" description="Glycosyltransferase subfamily 4-like N-terminal" evidence="3">
    <location>
        <begin position="30"/>
        <end position="188"/>
    </location>
</feature>
<dbReference type="CDD" id="cd03809">
    <property type="entry name" value="GT4_MtfB-like"/>
    <property type="match status" value="1"/>
</dbReference>
<dbReference type="PANTHER" id="PTHR46401">
    <property type="entry name" value="GLYCOSYLTRANSFERASE WBBK-RELATED"/>
    <property type="match status" value="1"/>
</dbReference>
<proteinExistence type="predicted"/>
<dbReference type="Pfam" id="PF00534">
    <property type="entry name" value="Glycos_transf_1"/>
    <property type="match status" value="1"/>
</dbReference>
<dbReference type="Proteomes" id="UP000672097">
    <property type="component" value="Unassembled WGS sequence"/>
</dbReference>
<dbReference type="InterPro" id="IPR001296">
    <property type="entry name" value="Glyco_trans_1"/>
</dbReference>
<organism evidence="4 5">
    <name type="scientific">Ideonella paludis</name>
    <dbReference type="NCBI Taxonomy" id="1233411"/>
    <lineage>
        <taxon>Bacteria</taxon>
        <taxon>Pseudomonadati</taxon>
        <taxon>Pseudomonadota</taxon>
        <taxon>Betaproteobacteria</taxon>
        <taxon>Burkholderiales</taxon>
        <taxon>Sphaerotilaceae</taxon>
        <taxon>Ideonella</taxon>
    </lineage>
</organism>
<dbReference type="Gene3D" id="3.40.50.2000">
    <property type="entry name" value="Glycogen Phosphorylase B"/>
    <property type="match status" value="2"/>
</dbReference>
<dbReference type="Pfam" id="PF13439">
    <property type="entry name" value="Glyco_transf_4"/>
    <property type="match status" value="1"/>
</dbReference>
<keyword evidence="1" id="KW-0808">Transferase</keyword>